<keyword evidence="5" id="KW-0805">Transcription regulation</keyword>
<evidence type="ECO:0000256" key="7">
    <source>
        <dbReference type="PROSITE-ProRule" id="PRU00042"/>
    </source>
</evidence>
<keyword evidence="11" id="KW-1185">Reference proteome</keyword>
<gene>
    <name evidence="10" type="ORF">SASPL_129462</name>
</gene>
<dbReference type="PROSITE" id="PS50157">
    <property type="entry name" value="ZINC_FINGER_C2H2_2"/>
    <property type="match status" value="1"/>
</dbReference>
<reference evidence="10" key="1">
    <citation type="submission" date="2018-01" db="EMBL/GenBank/DDBJ databases">
        <authorList>
            <person name="Mao J.F."/>
        </authorList>
    </citation>
    <scope>NUCLEOTIDE SEQUENCE</scope>
    <source>
        <strain evidence="10">Huo1</strain>
        <tissue evidence="10">Leaf</tissue>
    </source>
</reference>
<dbReference type="Pfam" id="PF13912">
    <property type="entry name" value="zf-C2H2_6"/>
    <property type="match status" value="2"/>
</dbReference>
<dbReference type="InterPro" id="IPR013087">
    <property type="entry name" value="Znf_C2H2_type"/>
</dbReference>
<evidence type="ECO:0000256" key="3">
    <source>
        <dbReference type="ARBA" id="ARBA00022771"/>
    </source>
</evidence>
<evidence type="ECO:0000256" key="2">
    <source>
        <dbReference type="ARBA" id="ARBA00022737"/>
    </source>
</evidence>
<evidence type="ECO:0000256" key="6">
    <source>
        <dbReference type="ARBA" id="ARBA00023163"/>
    </source>
</evidence>
<keyword evidence="2" id="KW-0677">Repeat</keyword>
<dbReference type="GO" id="GO:0005634">
    <property type="term" value="C:nucleus"/>
    <property type="evidence" value="ECO:0007669"/>
    <property type="project" value="TreeGrafter"/>
</dbReference>
<dbReference type="EMBL" id="PNBA02000010">
    <property type="protein sequence ID" value="KAG6411381.1"/>
    <property type="molecule type" value="Genomic_DNA"/>
</dbReference>
<comment type="caution">
    <text evidence="10">The sequence shown here is derived from an EMBL/GenBank/DDBJ whole genome shotgun (WGS) entry which is preliminary data.</text>
</comment>
<keyword evidence="4" id="KW-0862">Zinc</keyword>
<reference evidence="10" key="2">
    <citation type="submission" date="2020-08" db="EMBL/GenBank/DDBJ databases">
        <title>Plant Genome Project.</title>
        <authorList>
            <person name="Zhang R.-G."/>
        </authorList>
    </citation>
    <scope>NUCLEOTIDE SEQUENCE</scope>
    <source>
        <strain evidence="10">Huo1</strain>
        <tissue evidence="10">Leaf</tissue>
    </source>
</reference>
<feature type="domain" description="C2H2-type" evidence="9">
    <location>
        <begin position="14"/>
        <end position="41"/>
    </location>
</feature>
<keyword evidence="6" id="KW-0804">Transcription</keyword>
<sequence length="215" mass="23906">MLIVKLKIPAVIRFECSTCARSFSSPKALGGHARIHMEKKNKRNHESMELQGEENGEKTLIPCPVCHQPFPTHKSLHGHMRKHPDRGWKGMRPPTPPEDVRGSPQPLDHKGISPSHDLISVAKGKSVTGEDPLLVNGTRGDFHHKIPIVESQNSFSCEICAKSHHGDGFTPSRYIEQSEGFAGISGRAKDEVAKVDQPKAPVFDFDLNELPKWDF</sequence>
<feature type="compositionally biased region" description="Basic residues" evidence="8">
    <location>
        <begin position="74"/>
        <end position="84"/>
    </location>
</feature>
<dbReference type="PANTHER" id="PTHR45988:SF90">
    <property type="entry name" value="ZINC FINGER PROTEIN ZAT10-LIKE"/>
    <property type="match status" value="1"/>
</dbReference>
<evidence type="ECO:0000313" key="10">
    <source>
        <dbReference type="EMBL" id="KAG6411381.1"/>
    </source>
</evidence>
<dbReference type="InterPro" id="IPR036236">
    <property type="entry name" value="Znf_C2H2_sf"/>
</dbReference>
<organism evidence="10">
    <name type="scientific">Salvia splendens</name>
    <name type="common">Scarlet sage</name>
    <dbReference type="NCBI Taxonomy" id="180675"/>
    <lineage>
        <taxon>Eukaryota</taxon>
        <taxon>Viridiplantae</taxon>
        <taxon>Streptophyta</taxon>
        <taxon>Embryophyta</taxon>
        <taxon>Tracheophyta</taxon>
        <taxon>Spermatophyta</taxon>
        <taxon>Magnoliopsida</taxon>
        <taxon>eudicotyledons</taxon>
        <taxon>Gunneridae</taxon>
        <taxon>Pentapetalae</taxon>
        <taxon>asterids</taxon>
        <taxon>lamiids</taxon>
        <taxon>Lamiales</taxon>
        <taxon>Lamiaceae</taxon>
        <taxon>Nepetoideae</taxon>
        <taxon>Mentheae</taxon>
        <taxon>Salviinae</taxon>
        <taxon>Salvia</taxon>
        <taxon>Salvia subgen. Calosphace</taxon>
        <taxon>core Calosphace</taxon>
    </lineage>
</organism>
<dbReference type="GO" id="GO:0008270">
    <property type="term" value="F:zinc ion binding"/>
    <property type="evidence" value="ECO:0007669"/>
    <property type="project" value="UniProtKB-KW"/>
</dbReference>
<evidence type="ECO:0000256" key="5">
    <source>
        <dbReference type="ARBA" id="ARBA00023015"/>
    </source>
</evidence>
<feature type="region of interest" description="Disordered" evidence="8">
    <location>
        <begin position="74"/>
        <end position="112"/>
    </location>
</feature>
<dbReference type="SUPFAM" id="SSF57667">
    <property type="entry name" value="beta-beta-alpha zinc fingers"/>
    <property type="match status" value="1"/>
</dbReference>
<evidence type="ECO:0000256" key="8">
    <source>
        <dbReference type="SAM" id="MobiDB-lite"/>
    </source>
</evidence>
<dbReference type="PROSITE" id="PS00028">
    <property type="entry name" value="ZINC_FINGER_C2H2_1"/>
    <property type="match status" value="2"/>
</dbReference>
<name>A0A8X8XCT1_SALSN</name>
<dbReference type="PANTHER" id="PTHR45988">
    <property type="entry name" value="C2H2 TYPE ZINC FINGER TRANSCRIPTION FACTOR FAMILY-RELATED"/>
    <property type="match status" value="1"/>
</dbReference>
<keyword evidence="3 7" id="KW-0863">Zinc-finger</keyword>
<dbReference type="Proteomes" id="UP000298416">
    <property type="component" value="Unassembled WGS sequence"/>
</dbReference>
<evidence type="ECO:0000259" key="9">
    <source>
        <dbReference type="PROSITE" id="PS50157"/>
    </source>
</evidence>
<keyword evidence="1" id="KW-0479">Metal-binding</keyword>
<proteinExistence type="predicted"/>
<dbReference type="Gene3D" id="3.30.160.60">
    <property type="entry name" value="Classic Zinc Finger"/>
    <property type="match status" value="1"/>
</dbReference>
<dbReference type="OrthoDB" id="6077919at2759"/>
<evidence type="ECO:0000256" key="1">
    <source>
        <dbReference type="ARBA" id="ARBA00022723"/>
    </source>
</evidence>
<accession>A0A8X8XCT1</accession>
<dbReference type="SMART" id="SM00355">
    <property type="entry name" value="ZnF_C2H2"/>
    <property type="match status" value="2"/>
</dbReference>
<dbReference type="InterPro" id="IPR044653">
    <property type="entry name" value="AZF1/2/3-like"/>
</dbReference>
<dbReference type="AlphaFoldDB" id="A0A8X8XCT1"/>
<dbReference type="GO" id="GO:0000976">
    <property type="term" value="F:transcription cis-regulatory region binding"/>
    <property type="evidence" value="ECO:0007669"/>
    <property type="project" value="TreeGrafter"/>
</dbReference>
<evidence type="ECO:0000256" key="4">
    <source>
        <dbReference type="ARBA" id="ARBA00022833"/>
    </source>
</evidence>
<evidence type="ECO:0000313" key="11">
    <source>
        <dbReference type="Proteomes" id="UP000298416"/>
    </source>
</evidence>
<protein>
    <recommendedName>
        <fullName evidence="9">C2H2-type domain-containing protein</fullName>
    </recommendedName>
</protein>
<dbReference type="GO" id="GO:0003700">
    <property type="term" value="F:DNA-binding transcription factor activity"/>
    <property type="evidence" value="ECO:0007669"/>
    <property type="project" value="InterPro"/>
</dbReference>